<dbReference type="InterPro" id="IPR018052">
    <property type="entry name" value="Ald1_epimerase_CS"/>
</dbReference>
<evidence type="ECO:0000313" key="10">
    <source>
        <dbReference type="Proteomes" id="UP000664701"/>
    </source>
</evidence>
<dbReference type="InterPro" id="IPR008183">
    <property type="entry name" value="Aldose_1/G6P_1-epimerase"/>
</dbReference>
<dbReference type="InterPro" id="IPR014718">
    <property type="entry name" value="GH-type_carb-bd"/>
</dbReference>
<evidence type="ECO:0000256" key="6">
    <source>
        <dbReference type="ARBA" id="ARBA00023235"/>
    </source>
</evidence>
<dbReference type="InterPro" id="IPR047215">
    <property type="entry name" value="Galactose_mutarotase-like"/>
</dbReference>
<reference evidence="9 10" key="2">
    <citation type="submission" date="2024-03" db="EMBL/GenBank/DDBJ databases">
        <title>The Genome Sequence of Enterococcus sp. DIV2402.</title>
        <authorList>
            <consortium name="The Broad Institute Genomics Platform"/>
            <consortium name="The Broad Institute Microbial Omics Core"/>
            <consortium name="The Broad Institute Genomic Center for Infectious Diseases"/>
            <person name="Earl A."/>
            <person name="Manson A."/>
            <person name="Gilmore M."/>
            <person name="Schwartman J."/>
            <person name="Shea T."/>
            <person name="Abouelleil A."/>
            <person name="Cao P."/>
            <person name="Chapman S."/>
            <person name="Cusick C."/>
            <person name="Young S."/>
            <person name="Neafsey D."/>
            <person name="Nusbaum C."/>
            <person name="Birren B."/>
        </authorList>
    </citation>
    <scope>NUCLEOTIDE SEQUENCE [LARGE SCALE GENOMIC DNA]</scope>
    <source>
        <strain evidence="9 10">DIV2402</strain>
    </source>
</reference>
<comment type="catalytic activity">
    <reaction evidence="1 8">
        <text>alpha-D-glucose = beta-D-glucose</text>
        <dbReference type="Rhea" id="RHEA:10264"/>
        <dbReference type="ChEBI" id="CHEBI:15903"/>
        <dbReference type="ChEBI" id="CHEBI:17925"/>
        <dbReference type="EC" id="5.1.3.3"/>
    </reaction>
</comment>
<dbReference type="PIRSF" id="PIRSF005096">
    <property type="entry name" value="GALM"/>
    <property type="match status" value="1"/>
</dbReference>
<evidence type="ECO:0000256" key="8">
    <source>
        <dbReference type="PIRNR" id="PIRNR005096"/>
    </source>
</evidence>
<dbReference type="Pfam" id="PF01263">
    <property type="entry name" value="Aldose_epim"/>
    <property type="match status" value="1"/>
</dbReference>
<dbReference type="InterPro" id="IPR015443">
    <property type="entry name" value="Aldose_1-epimerase"/>
</dbReference>
<dbReference type="PANTHER" id="PTHR10091:SF0">
    <property type="entry name" value="GALACTOSE MUTAROTASE"/>
    <property type="match status" value="1"/>
</dbReference>
<dbReference type="SUPFAM" id="SSF74650">
    <property type="entry name" value="Galactose mutarotase-like"/>
    <property type="match status" value="1"/>
</dbReference>
<evidence type="ECO:0000256" key="1">
    <source>
        <dbReference type="ARBA" id="ARBA00001614"/>
    </source>
</evidence>
<reference evidence="9 10" key="1">
    <citation type="submission" date="2021-03" db="EMBL/GenBank/DDBJ databases">
        <authorList>
            <person name="Gilmore M.S."/>
            <person name="Schwartzman J."/>
            <person name="Van Tyne D."/>
            <person name="Martin M."/>
            <person name="Earl A.M."/>
            <person name="Manson A.L."/>
            <person name="Straub T."/>
            <person name="Salamzade R."/>
            <person name="Saavedra J."/>
            <person name="Lebreton F."/>
            <person name="Prichula J."/>
            <person name="Schaufler K."/>
            <person name="Gaca A."/>
            <person name="Sgardioli B."/>
            <person name="Wagenaar J."/>
            <person name="Strong T."/>
        </authorList>
    </citation>
    <scope>NUCLEOTIDE SEQUENCE [LARGE SCALE GENOMIC DNA]</scope>
    <source>
        <strain evidence="9 10">DIV2402</strain>
    </source>
</reference>
<evidence type="ECO:0000256" key="4">
    <source>
        <dbReference type="ARBA" id="ARBA00013185"/>
    </source>
</evidence>
<evidence type="ECO:0000256" key="3">
    <source>
        <dbReference type="ARBA" id="ARBA00006206"/>
    </source>
</evidence>
<dbReference type="InterPro" id="IPR011013">
    <property type="entry name" value="Gal_mutarotase_sf_dom"/>
</dbReference>
<dbReference type="PROSITE" id="PS00545">
    <property type="entry name" value="ALDOSE_1_EPIMERASE"/>
    <property type="match status" value="1"/>
</dbReference>
<sequence>MKIKEKDFGNDYKLITIENEAGTKLDVSDFGARIVNWNIPIGNETRNIVLGFDSAVEYLENDPYIGASIGRIAGRIEKGKFKIGNKNFQIPVDATNGHSLHNSPKGFELKKWNYKISIDDNEASVIFSSTSPNNENGFPGNLKIEVVYTLTEDNVWQLKTTGSTDQDTLFNPTNHVYFNLSGDVTQSIDEHTFWLNSNYFAPVRTDVIPLGIKKDVTGTPFDFRRSKKLSEVFNSDFEQKNLFDGMDHPFFLDDTKAPIAILCSEDEKIRLTISTDASSVVLYTANFGEHGPRMHGKKLVHHGGITFETQTAPGAEQFSEFGSILLQKNKRIETITEFRIDI</sequence>
<dbReference type="Gene3D" id="2.70.98.10">
    <property type="match status" value="1"/>
</dbReference>
<keyword evidence="6 8" id="KW-0413">Isomerase</keyword>
<evidence type="ECO:0000256" key="2">
    <source>
        <dbReference type="ARBA" id="ARBA00005028"/>
    </source>
</evidence>
<dbReference type="CDD" id="cd09019">
    <property type="entry name" value="galactose_mutarotase_like"/>
    <property type="match status" value="1"/>
</dbReference>
<gene>
    <name evidence="9" type="ORF">DOK78_002605</name>
</gene>
<comment type="pathway">
    <text evidence="2 8">Carbohydrate metabolism; hexose metabolism.</text>
</comment>
<evidence type="ECO:0000256" key="5">
    <source>
        <dbReference type="ARBA" id="ARBA00014165"/>
    </source>
</evidence>
<comment type="similarity">
    <text evidence="3 8">Belongs to the aldose epimerase family.</text>
</comment>
<keyword evidence="7 8" id="KW-0119">Carbohydrate metabolism</keyword>
<dbReference type="PANTHER" id="PTHR10091">
    <property type="entry name" value="ALDOSE-1-EPIMERASE"/>
    <property type="match status" value="1"/>
</dbReference>
<keyword evidence="10" id="KW-1185">Reference proteome</keyword>
<accession>A0ABZ2SQF1</accession>
<dbReference type="NCBIfam" id="NF008277">
    <property type="entry name" value="PRK11055.1"/>
    <property type="match status" value="1"/>
</dbReference>
<dbReference type="Proteomes" id="UP000664701">
    <property type="component" value="Chromosome"/>
</dbReference>
<dbReference type="RefSeq" id="WP_207871862.1">
    <property type="nucleotide sequence ID" value="NZ_CP147251.1"/>
</dbReference>
<organism evidence="9 10">
    <name type="scientific">Candidatus Enterococcus lowellii</name>
    <dbReference type="NCBI Taxonomy" id="2230877"/>
    <lineage>
        <taxon>Bacteria</taxon>
        <taxon>Bacillati</taxon>
        <taxon>Bacillota</taxon>
        <taxon>Bacilli</taxon>
        <taxon>Lactobacillales</taxon>
        <taxon>Enterococcaceae</taxon>
        <taxon>Enterococcus</taxon>
    </lineage>
</organism>
<evidence type="ECO:0000256" key="7">
    <source>
        <dbReference type="ARBA" id="ARBA00023277"/>
    </source>
</evidence>
<name>A0ABZ2SQF1_9ENTE</name>
<proteinExistence type="inferred from homology"/>
<protein>
    <recommendedName>
        <fullName evidence="5 8">Aldose 1-epimerase</fullName>
        <ecNumber evidence="4 8">5.1.3.3</ecNumber>
    </recommendedName>
</protein>
<dbReference type="EMBL" id="CP147251">
    <property type="protein sequence ID" value="WYJ77965.1"/>
    <property type="molecule type" value="Genomic_DNA"/>
</dbReference>
<evidence type="ECO:0000313" key="9">
    <source>
        <dbReference type="EMBL" id="WYJ77965.1"/>
    </source>
</evidence>
<dbReference type="EC" id="5.1.3.3" evidence="4 8"/>